<keyword evidence="1" id="KW-1133">Transmembrane helix</keyword>
<evidence type="ECO:0000313" key="3">
    <source>
        <dbReference type="Proteomes" id="UP000335415"/>
    </source>
</evidence>
<dbReference type="Pfam" id="PF11158">
    <property type="entry name" value="DUF2938"/>
    <property type="match status" value="1"/>
</dbReference>
<keyword evidence="1" id="KW-0812">Transmembrane</keyword>
<feature type="transmembrane region" description="Helical" evidence="1">
    <location>
        <begin position="100"/>
        <end position="122"/>
    </location>
</feature>
<evidence type="ECO:0000256" key="1">
    <source>
        <dbReference type="SAM" id="Phobius"/>
    </source>
</evidence>
<feature type="transmembrane region" description="Helical" evidence="1">
    <location>
        <begin position="142"/>
        <end position="166"/>
    </location>
</feature>
<evidence type="ECO:0000313" key="2">
    <source>
        <dbReference type="EMBL" id="KAA8998443.1"/>
    </source>
</evidence>
<gene>
    <name evidence="2" type="ORF">FJU30_15680</name>
</gene>
<proteinExistence type="predicted"/>
<dbReference type="RefSeq" id="WP_150435921.1">
    <property type="nucleotide sequence ID" value="NZ_VYKJ01000008.1"/>
</dbReference>
<dbReference type="InterPro" id="IPR021329">
    <property type="entry name" value="DUF2938"/>
</dbReference>
<organism evidence="2 3">
    <name type="scientific">Affinibrenneria salicis</name>
    <dbReference type="NCBI Taxonomy" id="2590031"/>
    <lineage>
        <taxon>Bacteria</taxon>
        <taxon>Pseudomonadati</taxon>
        <taxon>Pseudomonadota</taxon>
        <taxon>Gammaproteobacteria</taxon>
        <taxon>Enterobacterales</taxon>
        <taxon>Pectobacteriaceae</taxon>
        <taxon>Affinibrenneria</taxon>
    </lineage>
</organism>
<dbReference type="OrthoDB" id="9812539at2"/>
<dbReference type="EMBL" id="VYKJ01000008">
    <property type="protein sequence ID" value="KAA8998443.1"/>
    <property type="molecule type" value="Genomic_DNA"/>
</dbReference>
<comment type="caution">
    <text evidence="2">The sequence shown here is derived from an EMBL/GenBank/DDBJ whole genome shotgun (WGS) entry which is preliminary data.</text>
</comment>
<name>A0A5J5FXH8_9GAMM</name>
<feature type="transmembrane region" description="Helical" evidence="1">
    <location>
        <begin position="69"/>
        <end position="88"/>
    </location>
</feature>
<accession>A0A5J5FXH8</accession>
<dbReference type="AlphaFoldDB" id="A0A5J5FXH8"/>
<keyword evidence="3" id="KW-1185">Reference proteome</keyword>
<sequence length="167" mass="18087">MMDDILYRTLLIGVGATLTMDGWAWLQRRLFGIPALDYALVGRWFCLMGRGQFVHRDIRAGASVRYERAAGWLIHYITGIFFAALLVWSAGPSWLDQPTLLPALLLGLFSVGAPFLIMQPALGFGLAASKTPQPAKARVRSLIAHLSFGVGLYLATQIAALASVGVG</sequence>
<reference evidence="2 3" key="1">
    <citation type="submission" date="2019-09" db="EMBL/GenBank/DDBJ databases">
        <authorList>
            <person name="Li Y."/>
        </authorList>
    </citation>
    <scope>NUCLEOTIDE SEQUENCE [LARGE SCALE GENOMIC DNA]</scope>
    <source>
        <strain evidence="2 3">L3-3HA</strain>
    </source>
</reference>
<protein>
    <submittedName>
        <fullName evidence="2">DUF2938 domain-containing protein</fullName>
    </submittedName>
</protein>
<dbReference type="Proteomes" id="UP000335415">
    <property type="component" value="Unassembled WGS sequence"/>
</dbReference>
<keyword evidence="1" id="KW-0472">Membrane</keyword>